<name>A0A4P9XU60_9FUNG</name>
<dbReference type="Proteomes" id="UP000271241">
    <property type="component" value="Unassembled WGS sequence"/>
</dbReference>
<accession>A0A4P9XU60</accession>
<dbReference type="InterPro" id="IPR036420">
    <property type="entry name" value="BRCT_dom_sf"/>
</dbReference>
<evidence type="ECO:0008006" key="5">
    <source>
        <dbReference type="Google" id="ProtNLM"/>
    </source>
</evidence>
<dbReference type="CDD" id="cd13945">
    <property type="entry name" value="Chs5_N"/>
    <property type="match status" value="1"/>
</dbReference>
<dbReference type="STRING" id="78915.A0A4P9XU60"/>
<dbReference type="InterPro" id="IPR036116">
    <property type="entry name" value="FN3_sf"/>
</dbReference>
<dbReference type="GO" id="GO:0000747">
    <property type="term" value="P:conjugation with cellular fusion"/>
    <property type="evidence" value="ECO:0007669"/>
    <property type="project" value="TreeGrafter"/>
</dbReference>
<dbReference type="InterPro" id="IPR052827">
    <property type="entry name" value="CHS_Export/Cell_Fusion_Reg"/>
</dbReference>
<dbReference type="CDD" id="cd17742">
    <property type="entry name" value="BRCT_CHS5_like"/>
    <property type="match status" value="1"/>
</dbReference>
<dbReference type="SUPFAM" id="SSF49265">
    <property type="entry name" value="Fibronectin type III"/>
    <property type="match status" value="1"/>
</dbReference>
<dbReference type="GO" id="GO:0005802">
    <property type="term" value="C:trans-Golgi network"/>
    <property type="evidence" value="ECO:0007669"/>
    <property type="project" value="TreeGrafter"/>
</dbReference>
<evidence type="ECO:0000259" key="2">
    <source>
        <dbReference type="PROSITE" id="PS50853"/>
    </source>
</evidence>
<dbReference type="InterPro" id="IPR013783">
    <property type="entry name" value="Ig-like_fold"/>
</dbReference>
<dbReference type="GO" id="GO:0046983">
    <property type="term" value="F:protein dimerization activity"/>
    <property type="evidence" value="ECO:0007669"/>
    <property type="project" value="InterPro"/>
</dbReference>
<dbReference type="Gene3D" id="2.60.40.10">
    <property type="entry name" value="Immunoglobulins"/>
    <property type="match status" value="1"/>
</dbReference>
<dbReference type="EMBL" id="KZ992491">
    <property type="protein sequence ID" value="RKP09754.1"/>
    <property type="molecule type" value="Genomic_DNA"/>
</dbReference>
<dbReference type="InterPro" id="IPR003961">
    <property type="entry name" value="FN3_dom"/>
</dbReference>
<proteinExistence type="predicted"/>
<dbReference type="GO" id="GO:0006893">
    <property type="term" value="P:Golgi to plasma membrane transport"/>
    <property type="evidence" value="ECO:0007669"/>
    <property type="project" value="TreeGrafter"/>
</dbReference>
<dbReference type="GO" id="GO:0034044">
    <property type="term" value="C:exomer complex"/>
    <property type="evidence" value="ECO:0007669"/>
    <property type="project" value="TreeGrafter"/>
</dbReference>
<dbReference type="InterPro" id="IPR001357">
    <property type="entry name" value="BRCT_dom"/>
</dbReference>
<protein>
    <recommendedName>
        <fullName evidence="5">BRCT domain-containing protein</fullName>
    </recommendedName>
</protein>
<gene>
    <name evidence="3" type="ORF">THASP1DRAFT_34326</name>
</gene>
<dbReference type="Gene3D" id="3.40.50.10190">
    <property type="entry name" value="BRCT domain"/>
    <property type="match status" value="1"/>
</dbReference>
<dbReference type="Pfam" id="PF16893">
    <property type="entry name" value="fn3_2"/>
    <property type="match status" value="1"/>
</dbReference>
<dbReference type="PROSITE" id="PS50853">
    <property type="entry name" value="FN3"/>
    <property type="match status" value="1"/>
</dbReference>
<dbReference type="SMART" id="SM00060">
    <property type="entry name" value="FN3"/>
    <property type="match status" value="1"/>
</dbReference>
<dbReference type="AlphaFoldDB" id="A0A4P9XU60"/>
<dbReference type="InterPro" id="IPR031673">
    <property type="entry name" value="Chs5_N"/>
</dbReference>
<dbReference type="InterPro" id="IPR031669">
    <property type="entry name" value="Fn3_2"/>
</dbReference>
<dbReference type="PANTHER" id="PTHR47351:SF1">
    <property type="entry name" value="CHITIN BIOSYNTHESIS PROTEIN CHS5"/>
    <property type="match status" value="1"/>
</dbReference>
<evidence type="ECO:0000259" key="1">
    <source>
        <dbReference type="PROSITE" id="PS50172"/>
    </source>
</evidence>
<evidence type="ECO:0000313" key="3">
    <source>
        <dbReference type="EMBL" id="RKP09754.1"/>
    </source>
</evidence>
<dbReference type="OrthoDB" id="245697at2759"/>
<keyword evidence="4" id="KW-1185">Reference proteome</keyword>
<reference evidence="4" key="1">
    <citation type="journal article" date="2018" name="Nat. Microbiol.">
        <title>Leveraging single-cell genomics to expand the fungal tree of life.</title>
        <authorList>
            <person name="Ahrendt S.R."/>
            <person name="Quandt C.A."/>
            <person name="Ciobanu D."/>
            <person name="Clum A."/>
            <person name="Salamov A."/>
            <person name="Andreopoulos B."/>
            <person name="Cheng J.F."/>
            <person name="Woyke T."/>
            <person name="Pelin A."/>
            <person name="Henrissat B."/>
            <person name="Reynolds N.K."/>
            <person name="Benny G.L."/>
            <person name="Smith M.E."/>
            <person name="James T.Y."/>
            <person name="Grigoriev I.V."/>
        </authorList>
    </citation>
    <scope>NUCLEOTIDE SEQUENCE [LARGE SCALE GENOMIC DNA]</scope>
    <source>
        <strain evidence="4">RSA 1356</strain>
    </source>
</reference>
<evidence type="ECO:0000313" key="4">
    <source>
        <dbReference type="Proteomes" id="UP000271241"/>
    </source>
</evidence>
<dbReference type="SMART" id="SM00292">
    <property type="entry name" value="BRCT"/>
    <property type="match status" value="1"/>
</dbReference>
<organism evidence="3 4">
    <name type="scientific">Thamnocephalis sphaerospora</name>
    <dbReference type="NCBI Taxonomy" id="78915"/>
    <lineage>
        <taxon>Eukaryota</taxon>
        <taxon>Fungi</taxon>
        <taxon>Fungi incertae sedis</taxon>
        <taxon>Zoopagomycota</taxon>
        <taxon>Zoopagomycotina</taxon>
        <taxon>Zoopagomycetes</taxon>
        <taxon>Zoopagales</taxon>
        <taxon>Sigmoideomycetaceae</taxon>
        <taxon>Thamnocephalis</taxon>
    </lineage>
</organism>
<sequence>MLARFTVGKVDAGMAILLTEDNHLIEFPSLLLPAGVAAGAVVNISVRRDPSAESAERREFFELQERVLREFGTAPPEPPHLQVRSTTQTSVTLSWTPLVLHAADLRSLEVYRDGERCHLNFPALESRWAKVTGLEVDREYEFFLRMRTSAGTFESNRLRTRTHTLDNLTGIHVSFGPREQQEQQDAIDAIKECLDRIGARWSDSVTADTTHLLARRQGGTSYEAATRWNIPVVKPEWLFVCEQKGRLQPAGTYYLRGSMTGAMSGGSGAINTNMSVDANAANASPSVNGLRSPTAI</sequence>
<dbReference type="Gene3D" id="6.20.120.50">
    <property type="match status" value="1"/>
</dbReference>
<dbReference type="PANTHER" id="PTHR47351">
    <property type="entry name" value="CHITIN BIOSYNTHESIS PROTEIN CHS5"/>
    <property type="match status" value="1"/>
</dbReference>
<dbReference type="PROSITE" id="PS50172">
    <property type="entry name" value="BRCT"/>
    <property type="match status" value="1"/>
</dbReference>
<dbReference type="Pfam" id="PF16892">
    <property type="entry name" value="CHS5_N"/>
    <property type="match status" value="1"/>
</dbReference>
<feature type="domain" description="BRCT" evidence="1">
    <location>
        <begin position="163"/>
        <end position="255"/>
    </location>
</feature>
<feature type="domain" description="Fibronectin type-III" evidence="2">
    <location>
        <begin position="75"/>
        <end position="167"/>
    </location>
</feature>
<dbReference type="SUPFAM" id="SSF52113">
    <property type="entry name" value="BRCT domain"/>
    <property type="match status" value="1"/>
</dbReference>
<dbReference type="CDD" id="cd00063">
    <property type="entry name" value="FN3"/>
    <property type="match status" value="1"/>
</dbReference>
<dbReference type="Pfam" id="PF12738">
    <property type="entry name" value="PTCB-BRCT"/>
    <property type="match status" value="1"/>
</dbReference>